<dbReference type="RefSeq" id="WP_207704465.1">
    <property type="nucleotide sequence ID" value="NZ_JAFREL020000001.1"/>
</dbReference>
<organism evidence="1 2">
    <name type="scientific">Candidatus Enterococcus ferrettii</name>
    <dbReference type="NCBI Taxonomy" id="2815324"/>
    <lineage>
        <taxon>Bacteria</taxon>
        <taxon>Bacillati</taxon>
        <taxon>Bacillota</taxon>
        <taxon>Bacilli</taxon>
        <taxon>Lactobacillales</taxon>
        <taxon>Enterococcaceae</taxon>
        <taxon>Enterococcus</taxon>
    </lineage>
</organism>
<proteinExistence type="predicted"/>
<gene>
    <name evidence="1" type="ORF">JZO67_001495</name>
</gene>
<reference evidence="1 2" key="1">
    <citation type="submission" date="2021-03" db="EMBL/GenBank/DDBJ databases">
        <authorList>
            <person name="Gilmore M.S."/>
            <person name="Schwartzman J."/>
            <person name="Van Tyne D."/>
            <person name="Martin M."/>
            <person name="Earl A.M."/>
            <person name="Manson A.L."/>
            <person name="Straub T."/>
            <person name="Salamzade R."/>
            <person name="Saavedra J."/>
            <person name="Lebreton F."/>
            <person name="Prichula J."/>
            <person name="Schaufler K."/>
            <person name="Gaca A."/>
            <person name="Sgardioli B."/>
            <person name="Wagenaar J."/>
            <person name="Strong T."/>
        </authorList>
    </citation>
    <scope>NUCLEOTIDE SEQUENCE [LARGE SCALE GENOMIC DNA]</scope>
    <source>
        <strain evidence="1 2">665A</strain>
    </source>
</reference>
<keyword evidence="2" id="KW-1185">Reference proteome</keyword>
<evidence type="ECO:0000313" key="1">
    <source>
        <dbReference type="EMBL" id="MEO1769544.1"/>
    </source>
</evidence>
<comment type="caution">
    <text evidence="1">The sequence shown here is derived from an EMBL/GenBank/DDBJ whole genome shotgun (WGS) entry which is preliminary data.</text>
</comment>
<evidence type="ECO:0008006" key="3">
    <source>
        <dbReference type="Google" id="ProtNLM"/>
    </source>
</evidence>
<sequence>MKKSYLLIIILFNVILLTGCSTEVEHSLDSEDMADLAVVRNQDFGNGTFELLSNPISVDSKELEFITSEIDENKITYIYVADKEVFKQKIKNEQPYKFSIKDVENAHSTEYNPKVQLVQYEKDNDMNNFTTFKQRSYQVEK</sequence>
<protein>
    <recommendedName>
        <fullName evidence="3">Lipoprotein</fullName>
    </recommendedName>
</protein>
<reference evidence="1 2" key="2">
    <citation type="submission" date="2024-02" db="EMBL/GenBank/DDBJ databases">
        <title>The Genome Sequence of Enterococcus sp. DIV0159.</title>
        <authorList>
            <person name="Earl A."/>
            <person name="Manson A."/>
            <person name="Gilmore M."/>
            <person name="Sanders J."/>
            <person name="Shea T."/>
            <person name="Howe W."/>
            <person name="Livny J."/>
            <person name="Cuomo C."/>
            <person name="Neafsey D."/>
            <person name="Birren B."/>
        </authorList>
    </citation>
    <scope>NUCLEOTIDE SEQUENCE [LARGE SCALE GENOMIC DNA]</scope>
    <source>
        <strain evidence="1 2">665A</strain>
    </source>
</reference>
<dbReference type="EMBL" id="JAFREL020000001">
    <property type="protein sequence ID" value="MEO1769544.1"/>
    <property type="molecule type" value="Genomic_DNA"/>
</dbReference>
<name>A0ABV0ELM9_9ENTE</name>
<accession>A0ABV0ELM9</accession>
<evidence type="ECO:0000313" key="2">
    <source>
        <dbReference type="Proteomes" id="UP000664357"/>
    </source>
</evidence>
<dbReference type="Proteomes" id="UP000664357">
    <property type="component" value="Unassembled WGS sequence"/>
</dbReference>
<dbReference type="PROSITE" id="PS51257">
    <property type="entry name" value="PROKAR_LIPOPROTEIN"/>
    <property type="match status" value="1"/>
</dbReference>